<keyword evidence="1" id="KW-0472">Membrane</keyword>
<name>A0ABV4WK53_9CYAN</name>
<evidence type="ECO:0000313" key="3">
    <source>
        <dbReference type="Proteomes" id="UP001576780"/>
    </source>
</evidence>
<organism evidence="2 3">
    <name type="scientific">Floridaenema evergladense BLCC-F167</name>
    <dbReference type="NCBI Taxonomy" id="3153639"/>
    <lineage>
        <taxon>Bacteria</taxon>
        <taxon>Bacillati</taxon>
        <taxon>Cyanobacteriota</taxon>
        <taxon>Cyanophyceae</taxon>
        <taxon>Oscillatoriophycideae</taxon>
        <taxon>Aerosakkonematales</taxon>
        <taxon>Aerosakkonemataceae</taxon>
        <taxon>Floridanema</taxon>
        <taxon>Floridanema evergladense</taxon>
    </lineage>
</organism>
<evidence type="ECO:0000256" key="1">
    <source>
        <dbReference type="SAM" id="Phobius"/>
    </source>
</evidence>
<evidence type="ECO:0000313" key="2">
    <source>
        <dbReference type="EMBL" id="MFB2835461.1"/>
    </source>
</evidence>
<dbReference type="Proteomes" id="UP001576780">
    <property type="component" value="Unassembled WGS sequence"/>
</dbReference>
<dbReference type="EMBL" id="JBHFNT010000112">
    <property type="protein sequence ID" value="MFB2835461.1"/>
    <property type="molecule type" value="Genomic_DNA"/>
</dbReference>
<comment type="caution">
    <text evidence="2">The sequence shown here is derived from an EMBL/GenBank/DDBJ whole genome shotgun (WGS) entry which is preliminary data.</text>
</comment>
<reference evidence="2 3" key="1">
    <citation type="submission" date="2024-09" db="EMBL/GenBank/DDBJ databases">
        <title>Floridaenema gen nov. (Aerosakkonemataceae, Aerosakkonematales ord. nov., Cyanobacteria) from benthic tropical and subtropical fresh waters, with the description of four new species.</title>
        <authorList>
            <person name="Moretto J.A."/>
            <person name="Berthold D.E."/>
            <person name="Lefler F.W."/>
            <person name="Huang I.-S."/>
            <person name="Laughinghouse H. IV."/>
        </authorList>
    </citation>
    <scope>NUCLEOTIDE SEQUENCE [LARGE SCALE GENOMIC DNA]</scope>
    <source>
        <strain evidence="2 3">BLCC-F167</strain>
    </source>
</reference>
<keyword evidence="1" id="KW-0812">Transmembrane</keyword>
<gene>
    <name evidence="2" type="ORF">ACE1CA_13090</name>
</gene>
<protein>
    <submittedName>
        <fullName evidence="2">Uncharacterized protein</fullName>
    </submittedName>
</protein>
<keyword evidence="1" id="KW-1133">Transmembrane helix</keyword>
<sequence length="77" mass="8722">MTAIISLLEILLFCLGSTLLIYRPDVRISEAISLGLILAFLALSFIFQFVFLIGQPNLSFFLEGLILIWLFSKVKKK</sequence>
<keyword evidence="3" id="KW-1185">Reference proteome</keyword>
<feature type="transmembrane region" description="Helical" evidence="1">
    <location>
        <begin position="6"/>
        <end position="22"/>
    </location>
</feature>
<accession>A0ABV4WK53</accession>
<proteinExistence type="predicted"/>
<dbReference type="RefSeq" id="WP_413277874.1">
    <property type="nucleotide sequence ID" value="NZ_JBHFNT010000112.1"/>
</dbReference>
<feature type="transmembrane region" description="Helical" evidence="1">
    <location>
        <begin position="34"/>
        <end position="52"/>
    </location>
</feature>